<evidence type="ECO:0000313" key="3">
    <source>
        <dbReference type="Proteomes" id="UP000004198"/>
    </source>
</evidence>
<reference evidence="2 3" key="1">
    <citation type="submission" date="2009-06" db="EMBL/GenBank/DDBJ databases">
        <title>The draft genome of Clostridium carboxidivorans P7.</title>
        <authorList>
            <consortium name="US DOE Joint Genome Institute (JGI-PGF)"/>
            <person name="Lucas S."/>
            <person name="Copeland A."/>
            <person name="Lapidus A."/>
            <person name="Glavina del Rio T."/>
            <person name="Tice H."/>
            <person name="Bruce D."/>
            <person name="Goodwin L."/>
            <person name="Pitluck S."/>
            <person name="Larimer F."/>
            <person name="Land M.L."/>
            <person name="Hauser L."/>
            <person name="Hemme C.L."/>
        </authorList>
    </citation>
    <scope>NUCLEOTIDE SEQUENCE [LARGE SCALE GENOMIC DNA]</scope>
    <source>
        <strain evidence="2 3">P7</strain>
    </source>
</reference>
<dbReference type="RefSeq" id="WP_007062671.1">
    <property type="nucleotide sequence ID" value="NZ_ACVI01000077.1"/>
</dbReference>
<protein>
    <submittedName>
        <fullName evidence="2">Uncharacterized protein</fullName>
    </submittedName>
</protein>
<keyword evidence="3" id="KW-1185">Reference proteome</keyword>
<name>C6PYB9_9CLOT</name>
<comment type="caution">
    <text evidence="2">The sequence shown here is derived from an EMBL/GenBank/DDBJ whole genome shotgun (WGS) entry which is preliminary data.</text>
</comment>
<evidence type="ECO:0000313" key="2">
    <source>
        <dbReference type="EMBL" id="EET85740.1"/>
    </source>
</evidence>
<dbReference type="AlphaFoldDB" id="C6PYB9"/>
<gene>
    <name evidence="2" type="ORF">CcarbDRAFT_3786</name>
</gene>
<proteinExistence type="predicted"/>
<organism evidence="2 3">
    <name type="scientific">Clostridium carboxidivorans P7</name>
    <dbReference type="NCBI Taxonomy" id="536227"/>
    <lineage>
        <taxon>Bacteria</taxon>
        <taxon>Bacillati</taxon>
        <taxon>Bacillota</taxon>
        <taxon>Clostridia</taxon>
        <taxon>Eubacteriales</taxon>
        <taxon>Clostridiaceae</taxon>
        <taxon>Clostridium</taxon>
    </lineage>
</organism>
<evidence type="ECO:0000256" key="1">
    <source>
        <dbReference type="SAM" id="MobiDB-lite"/>
    </source>
</evidence>
<dbReference type="Proteomes" id="UP000004198">
    <property type="component" value="Unassembled WGS sequence"/>
</dbReference>
<dbReference type="EMBL" id="ACVI01000077">
    <property type="protein sequence ID" value="EET85740.1"/>
    <property type="molecule type" value="Genomic_DNA"/>
</dbReference>
<feature type="region of interest" description="Disordered" evidence="1">
    <location>
        <begin position="1"/>
        <end position="41"/>
    </location>
</feature>
<accession>C6PYB9</accession>
<feature type="compositionally biased region" description="Basic and acidic residues" evidence="1">
    <location>
        <begin position="20"/>
        <end position="41"/>
    </location>
</feature>
<sequence length="41" mass="4752">MNKSKKGNVNAKEVNIGTKRTQDSKVLEKQHRKERKADNNE</sequence>